<organism evidence="1 2">
    <name type="scientific">Exophiala mesophila</name>
    <name type="common">Black yeast-like fungus</name>
    <dbReference type="NCBI Taxonomy" id="212818"/>
    <lineage>
        <taxon>Eukaryota</taxon>
        <taxon>Fungi</taxon>
        <taxon>Dikarya</taxon>
        <taxon>Ascomycota</taxon>
        <taxon>Pezizomycotina</taxon>
        <taxon>Eurotiomycetes</taxon>
        <taxon>Chaetothyriomycetidae</taxon>
        <taxon>Chaetothyriales</taxon>
        <taxon>Herpotrichiellaceae</taxon>
        <taxon>Exophiala</taxon>
    </lineage>
</organism>
<dbReference type="AlphaFoldDB" id="A0A438MSI7"/>
<evidence type="ECO:0000313" key="2">
    <source>
        <dbReference type="Proteomes" id="UP000288859"/>
    </source>
</evidence>
<proteinExistence type="predicted"/>
<gene>
    <name evidence="1" type="ORF">B0A52_09395</name>
</gene>
<name>A0A438MSI7_EXOME</name>
<protein>
    <submittedName>
        <fullName evidence="1">Uncharacterized protein</fullName>
    </submittedName>
</protein>
<dbReference type="Proteomes" id="UP000288859">
    <property type="component" value="Unassembled WGS sequence"/>
</dbReference>
<dbReference type="EMBL" id="NAJM01000058">
    <property type="protein sequence ID" value="RVX66644.1"/>
    <property type="molecule type" value="Genomic_DNA"/>
</dbReference>
<evidence type="ECO:0000313" key="1">
    <source>
        <dbReference type="EMBL" id="RVX66644.1"/>
    </source>
</evidence>
<reference evidence="1 2" key="1">
    <citation type="submission" date="2017-03" db="EMBL/GenBank/DDBJ databases">
        <title>Genomes of endolithic fungi from Antarctica.</title>
        <authorList>
            <person name="Coleine C."/>
            <person name="Masonjones S."/>
            <person name="Stajich J.E."/>
        </authorList>
    </citation>
    <scope>NUCLEOTIDE SEQUENCE [LARGE SCALE GENOMIC DNA]</scope>
    <source>
        <strain evidence="1 2">CCFEE 6314</strain>
    </source>
</reference>
<sequence length="122" mass="13835">MEWSLARALNERVDPDTDLGRILADSMAHVVPHWTTDARLGTSGCLLKDIGQCIIFLIQTASELSNHIITHQSIELYYTYRLEQNDQENNRANTEILHYLSETLDVLKLVSLPITPVVFPDS</sequence>
<accession>A0A438MSI7</accession>
<comment type="caution">
    <text evidence="1">The sequence shown here is derived from an EMBL/GenBank/DDBJ whole genome shotgun (WGS) entry which is preliminary data.</text>
</comment>